<sequence length="545" mass="59978">MVTNNLKLITLLLLMVSCFSWADVTARIDRFEMYSDETLQLNIRVTPNGEINQSDLASLQALFNIVQRGQYSNTTITNGKRTAETTYQFALQPKQTGILTIPAFRSGNDTSEPLQVTVYEAKQRPDTLPEDAVILSARLSKNDPYISEPFTLTIEVAFKIQMQNATLQGIELDNFESEQIDSGQTIATRNGQQYNIYQQVIKLTPNEAGLFEVPEVVFTAAYTNPSTRRSERFTRTAKLPTIQVKKIPSDYPAGAYWLPAKSLTLVDDLDSSKTYSQGDYIDWLTLMTVDGIEANRLPDPLQNFESQLTGGVRIYRNAAELDETKRIDPSALSFTEAGTVTLPAVRIPWWNTQKDALEWAEIPQRTLNVAASTATAANPATASPAVQTPTPQPETAPPSISPQLTTEQSGNGLWQALTALFFVLWVGTLAYLLKIKKGNQPNTVAAAQTKPNAAAFSFKKAISEKAYGSYYHELLKLMNEKSISRTALASDELDSLGKLENFLFNGNDSAPDDKALLALAKSAQKSSVAKSNKPALSSLSVMFGE</sequence>
<dbReference type="PROSITE" id="PS51257">
    <property type="entry name" value="PROKAR_LIPOPROTEIN"/>
    <property type="match status" value="1"/>
</dbReference>
<dbReference type="Pfam" id="PF13584">
    <property type="entry name" value="BatD"/>
    <property type="match status" value="1"/>
</dbReference>
<name>A0A4R3I447_9GAMM</name>
<evidence type="ECO:0000256" key="1">
    <source>
        <dbReference type="SAM" id="MobiDB-lite"/>
    </source>
</evidence>
<dbReference type="RefSeq" id="WP_132701624.1">
    <property type="nucleotide sequence ID" value="NZ_SLZR01000008.1"/>
</dbReference>
<proteinExistence type="predicted"/>
<feature type="transmembrane region" description="Helical" evidence="2">
    <location>
        <begin position="412"/>
        <end position="433"/>
    </location>
</feature>
<dbReference type="OrthoDB" id="5293418at2"/>
<organism evidence="4 5">
    <name type="scientific">Reinekea marinisedimentorum</name>
    <dbReference type="NCBI Taxonomy" id="230495"/>
    <lineage>
        <taxon>Bacteria</taxon>
        <taxon>Pseudomonadati</taxon>
        <taxon>Pseudomonadota</taxon>
        <taxon>Gammaproteobacteria</taxon>
        <taxon>Oceanospirillales</taxon>
        <taxon>Saccharospirillaceae</taxon>
        <taxon>Reinekea</taxon>
    </lineage>
</organism>
<keyword evidence="5" id="KW-1185">Reference proteome</keyword>
<reference evidence="4 5" key="1">
    <citation type="submission" date="2019-03" db="EMBL/GenBank/DDBJ databases">
        <title>Genomic Encyclopedia of Archaeal and Bacterial Type Strains, Phase II (KMG-II): from individual species to whole genera.</title>
        <authorList>
            <person name="Goeker M."/>
        </authorList>
    </citation>
    <scope>NUCLEOTIDE SEQUENCE [LARGE SCALE GENOMIC DNA]</scope>
    <source>
        <strain evidence="4 5">DSM 15388</strain>
    </source>
</reference>
<dbReference type="Proteomes" id="UP000295793">
    <property type="component" value="Unassembled WGS sequence"/>
</dbReference>
<protein>
    <submittedName>
        <fullName evidence="4">Oxygen tolerance protein BatD</fullName>
    </submittedName>
</protein>
<evidence type="ECO:0000313" key="4">
    <source>
        <dbReference type="EMBL" id="TCS40646.1"/>
    </source>
</evidence>
<dbReference type="PANTHER" id="PTHR40940:SF1">
    <property type="entry name" value="PROTEIN BATD"/>
    <property type="match status" value="1"/>
</dbReference>
<feature type="signal peptide" evidence="3">
    <location>
        <begin position="1"/>
        <end position="22"/>
    </location>
</feature>
<evidence type="ECO:0000256" key="3">
    <source>
        <dbReference type="SAM" id="SignalP"/>
    </source>
</evidence>
<dbReference type="EMBL" id="SLZR01000008">
    <property type="protein sequence ID" value="TCS40646.1"/>
    <property type="molecule type" value="Genomic_DNA"/>
</dbReference>
<dbReference type="InterPro" id="IPR025738">
    <property type="entry name" value="BatD"/>
</dbReference>
<feature type="region of interest" description="Disordered" evidence="1">
    <location>
        <begin position="378"/>
        <end position="407"/>
    </location>
</feature>
<comment type="caution">
    <text evidence="4">The sequence shown here is derived from an EMBL/GenBank/DDBJ whole genome shotgun (WGS) entry which is preliminary data.</text>
</comment>
<accession>A0A4R3I447</accession>
<keyword evidence="2" id="KW-0812">Transmembrane</keyword>
<feature type="compositionally biased region" description="Low complexity" evidence="1">
    <location>
        <begin position="378"/>
        <end position="389"/>
    </location>
</feature>
<evidence type="ECO:0000313" key="5">
    <source>
        <dbReference type="Proteomes" id="UP000295793"/>
    </source>
</evidence>
<gene>
    <name evidence="4" type="ORF">BCF53_1082</name>
</gene>
<dbReference type="PANTHER" id="PTHR40940">
    <property type="entry name" value="PROTEIN BATD-RELATED"/>
    <property type="match status" value="1"/>
</dbReference>
<keyword evidence="2" id="KW-1133">Transmembrane helix</keyword>
<feature type="compositionally biased region" description="Pro residues" evidence="1">
    <location>
        <begin position="390"/>
        <end position="400"/>
    </location>
</feature>
<feature type="chain" id="PRO_5020675626" evidence="3">
    <location>
        <begin position="23"/>
        <end position="545"/>
    </location>
</feature>
<evidence type="ECO:0000256" key="2">
    <source>
        <dbReference type="SAM" id="Phobius"/>
    </source>
</evidence>
<keyword evidence="3" id="KW-0732">Signal</keyword>
<keyword evidence="2" id="KW-0472">Membrane</keyword>
<dbReference type="AlphaFoldDB" id="A0A4R3I447"/>